<keyword evidence="9 12" id="KW-0479">Metal-binding</keyword>
<evidence type="ECO:0000256" key="5">
    <source>
        <dbReference type="ARBA" id="ARBA00022525"/>
    </source>
</evidence>
<feature type="binding site" evidence="9">
    <location>
        <position position="376"/>
    </location>
    <ligand>
        <name>(2R)-2-phosphoglycerate</name>
        <dbReference type="ChEBI" id="CHEBI:58289"/>
    </ligand>
</feature>
<comment type="cofactor">
    <cofactor evidence="9">
        <name>Mg(2+)</name>
        <dbReference type="ChEBI" id="CHEBI:18420"/>
    </cofactor>
    <text evidence="9">Binds a second Mg(2+) ion via substrate during catalysis.</text>
</comment>
<evidence type="ECO:0000256" key="9">
    <source>
        <dbReference type="HAMAP-Rule" id="MF_00318"/>
    </source>
</evidence>
<dbReference type="Gene3D" id="3.30.390.10">
    <property type="entry name" value="Enolase-like, N-terminal domain"/>
    <property type="match status" value="1"/>
</dbReference>
<dbReference type="Pfam" id="PF03952">
    <property type="entry name" value="Enolase_N"/>
    <property type="match status" value="1"/>
</dbReference>
<dbReference type="SUPFAM" id="SSF51604">
    <property type="entry name" value="Enolase C-terminal domain-like"/>
    <property type="match status" value="1"/>
</dbReference>
<comment type="function">
    <text evidence="9">Catalyzes the reversible conversion of 2-phosphoglycerate (2-PG) into phosphoenolpyruvate (PEP). It is essential for the degradation of carbohydrates via glycolysis.</text>
</comment>
<keyword evidence="5 9" id="KW-0964">Secreted</keyword>
<evidence type="ECO:0000256" key="6">
    <source>
        <dbReference type="ARBA" id="ARBA00022842"/>
    </source>
</evidence>
<feature type="domain" description="Enolase N-terminal" evidence="14">
    <location>
        <begin position="3"/>
        <end position="133"/>
    </location>
</feature>
<feature type="binding site" evidence="9 12">
    <location>
        <position position="250"/>
    </location>
    <ligand>
        <name>Mg(2+)</name>
        <dbReference type="ChEBI" id="CHEBI:18420"/>
    </ligand>
</feature>
<feature type="binding site" evidence="9">
    <location>
        <position position="347"/>
    </location>
    <ligand>
        <name>(2R)-2-phosphoglycerate</name>
        <dbReference type="ChEBI" id="CHEBI:58289"/>
    </ligand>
</feature>
<dbReference type="InterPro" id="IPR000941">
    <property type="entry name" value="Enolase"/>
</dbReference>
<evidence type="ECO:0000256" key="2">
    <source>
        <dbReference type="ARBA" id="ARBA00009604"/>
    </source>
</evidence>
<evidence type="ECO:0000256" key="11">
    <source>
        <dbReference type="PIRSR" id="PIRSR001400-2"/>
    </source>
</evidence>
<dbReference type="NCBIfam" id="TIGR01060">
    <property type="entry name" value="eno"/>
    <property type="match status" value="1"/>
</dbReference>
<comment type="subcellular location">
    <subcellularLocation>
        <location evidence="9">Cytoplasm</location>
    </subcellularLocation>
    <subcellularLocation>
        <location evidence="9">Secreted</location>
    </subcellularLocation>
    <subcellularLocation>
        <location evidence="9">Cell surface</location>
    </subcellularLocation>
    <text evidence="9">Fractions of enolase are present in both the cytoplasm and on the cell surface.</text>
</comment>
<dbReference type="GO" id="GO:0005576">
    <property type="term" value="C:extracellular region"/>
    <property type="evidence" value="ECO:0007669"/>
    <property type="project" value="UniProtKB-SubCell"/>
</dbReference>
<dbReference type="SFLD" id="SFLDG00178">
    <property type="entry name" value="enolase"/>
    <property type="match status" value="1"/>
</dbReference>
<dbReference type="PIRSF" id="PIRSF001400">
    <property type="entry name" value="Enolase"/>
    <property type="match status" value="1"/>
</dbReference>
<dbReference type="SFLD" id="SFLDS00001">
    <property type="entry name" value="Enolase"/>
    <property type="match status" value="1"/>
</dbReference>
<dbReference type="EC" id="4.2.1.11" evidence="3 9"/>
<keyword evidence="9" id="KW-0963">Cytoplasm</keyword>
<feature type="binding site" evidence="9">
    <location>
        <position position="170"/>
    </location>
    <ligand>
        <name>(2R)-2-phosphoglycerate</name>
        <dbReference type="ChEBI" id="CHEBI:58289"/>
    </ligand>
</feature>
<comment type="catalytic activity">
    <reaction evidence="9">
        <text>(2R)-2-phosphoglycerate = phosphoenolpyruvate + H2O</text>
        <dbReference type="Rhea" id="RHEA:10164"/>
        <dbReference type="ChEBI" id="CHEBI:15377"/>
        <dbReference type="ChEBI" id="CHEBI:58289"/>
        <dbReference type="ChEBI" id="CHEBI:58702"/>
        <dbReference type="EC" id="4.2.1.11"/>
    </reaction>
</comment>
<name>A0A847ET96_9BACT</name>
<feature type="binding site" evidence="9 12">
    <location>
        <position position="322"/>
    </location>
    <ligand>
        <name>Mg(2+)</name>
        <dbReference type="ChEBI" id="CHEBI:18420"/>
    </ligand>
</feature>
<dbReference type="Gene3D" id="3.20.20.120">
    <property type="entry name" value="Enolase-like C-terminal domain"/>
    <property type="match status" value="1"/>
</dbReference>
<dbReference type="InterPro" id="IPR036849">
    <property type="entry name" value="Enolase-like_C_sf"/>
</dbReference>
<dbReference type="Pfam" id="PF00113">
    <property type="entry name" value="Enolase_C"/>
    <property type="match status" value="1"/>
</dbReference>
<evidence type="ECO:0000313" key="16">
    <source>
        <dbReference type="Proteomes" id="UP000554004"/>
    </source>
</evidence>
<evidence type="ECO:0000256" key="3">
    <source>
        <dbReference type="ARBA" id="ARBA00012058"/>
    </source>
</evidence>
<feature type="binding site" evidence="11">
    <location>
        <position position="295"/>
    </location>
    <ligand>
        <name>substrate</name>
    </ligand>
</feature>
<dbReference type="PRINTS" id="PR00148">
    <property type="entry name" value="ENOLASE"/>
</dbReference>
<evidence type="ECO:0000259" key="14">
    <source>
        <dbReference type="SMART" id="SM01193"/>
    </source>
</evidence>
<feature type="domain" description="Enolase C-terminal TIM barrel" evidence="13">
    <location>
        <begin position="146"/>
        <end position="423"/>
    </location>
</feature>
<dbReference type="SFLD" id="SFLDF00002">
    <property type="entry name" value="enolase"/>
    <property type="match status" value="1"/>
</dbReference>
<evidence type="ECO:0000256" key="10">
    <source>
        <dbReference type="PIRSR" id="PIRSR001400-1"/>
    </source>
</evidence>
<dbReference type="Proteomes" id="UP000554004">
    <property type="component" value="Unassembled WGS sequence"/>
</dbReference>
<dbReference type="PANTHER" id="PTHR11902">
    <property type="entry name" value="ENOLASE"/>
    <property type="match status" value="1"/>
</dbReference>
<comment type="pathway">
    <text evidence="1 9">Carbohydrate degradation; glycolysis; pyruvate from D-glyceraldehyde 3-phosphate: step 4/5.</text>
</comment>
<protein>
    <recommendedName>
        <fullName evidence="4 9">Enolase</fullName>
        <ecNumber evidence="3 9">4.2.1.11</ecNumber>
    </recommendedName>
    <alternativeName>
        <fullName evidence="9">2-phospho-D-glycerate hydro-lyase</fullName>
    </alternativeName>
    <alternativeName>
        <fullName evidence="9">2-phosphoglycerate dehydratase</fullName>
    </alternativeName>
</protein>
<feature type="binding site" evidence="11">
    <location>
        <position position="322"/>
    </location>
    <ligand>
        <name>substrate</name>
    </ligand>
</feature>
<dbReference type="InterPro" id="IPR020809">
    <property type="entry name" value="Enolase_CS"/>
</dbReference>
<dbReference type="InterPro" id="IPR020811">
    <property type="entry name" value="Enolase_N"/>
</dbReference>
<evidence type="ECO:0000313" key="15">
    <source>
        <dbReference type="EMBL" id="NLE30955.1"/>
    </source>
</evidence>
<evidence type="ECO:0000256" key="1">
    <source>
        <dbReference type="ARBA" id="ARBA00005031"/>
    </source>
</evidence>
<keyword evidence="7 9" id="KW-0324">Glycolysis</keyword>
<dbReference type="GO" id="GO:0006096">
    <property type="term" value="P:glycolytic process"/>
    <property type="evidence" value="ECO:0007669"/>
    <property type="project" value="UniProtKB-UniRule"/>
</dbReference>
<dbReference type="PANTHER" id="PTHR11902:SF1">
    <property type="entry name" value="ENOLASE"/>
    <property type="match status" value="1"/>
</dbReference>
<dbReference type="InterPro" id="IPR029017">
    <property type="entry name" value="Enolase-like_N"/>
</dbReference>
<feature type="binding site" evidence="11">
    <location>
        <position position="162"/>
    </location>
    <ligand>
        <name>substrate</name>
    </ligand>
</feature>
<feature type="binding site" evidence="9">
    <location>
        <position position="398"/>
    </location>
    <ligand>
        <name>(2R)-2-phosphoglycerate</name>
        <dbReference type="ChEBI" id="CHEBI:58289"/>
    </ligand>
</feature>
<dbReference type="InterPro" id="IPR020810">
    <property type="entry name" value="Enolase_C"/>
</dbReference>
<feature type="active site" description="Proton acceptor" evidence="9 10">
    <location>
        <position position="347"/>
    </location>
</feature>
<keyword evidence="15" id="KW-0670">Pyruvate</keyword>
<dbReference type="GO" id="GO:0000287">
    <property type="term" value="F:magnesium ion binding"/>
    <property type="evidence" value="ECO:0007669"/>
    <property type="project" value="UniProtKB-UniRule"/>
</dbReference>
<keyword evidence="6 9" id="KW-0460">Magnesium</keyword>
<dbReference type="SMART" id="SM01193">
    <property type="entry name" value="Enolase_N"/>
    <property type="match status" value="1"/>
</dbReference>
<evidence type="ECO:0000256" key="4">
    <source>
        <dbReference type="ARBA" id="ARBA00017068"/>
    </source>
</evidence>
<feature type="binding site" evidence="11">
    <location>
        <position position="171"/>
    </location>
    <ligand>
        <name>substrate</name>
    </ligand>
</feature>
<comment type="cofactor">
    <cofactor evidence="12">
        <name>Mg(2+)</name>
        <dbReference type="ChEBI" id="CHEBI:18420"/>
    </cofactor>
    <text evidence="12">Mg(2+) is required for catalysis and for stabilizing the dimer.</text>
</comment>
<organism evidence="15 16">
    <name type="scientific">Candidatus Dojkabacteria bacterium</name>
    <dbReference type="NCBI Taxonomy" id="2099670"/>
    <lineage>
        <taxon>Bacteria</taxon>
        <taxon>Candidatus Dojkabacteria</taxon>
    </lineage>
</organism>
<keyword evidence="8 9" id="KW-0456">Lyase</keyword>
<sequence length="423" mass="47358">MKIKNIHAYEILDSRGVPTISTGIELLSGDIAKGEVPSGASTGSREVLELRDGDSARYNGKGVLKAVENVNTIIRDAVIDKEFESQKQFDELLISLDGTESKSKLGGNAILSCSMAFCRAVSQRIGLELFEYIGMIYWDEAYSKDKFKLPLPQILLLEGGKHGNWSTDIQEYMVVPNDKAFSNFKETLRATSEIFHSIHDILDSKNYSVGVGYEGAFAPRELKSNKEALDIIVEGIFKAGYKDKFKLALDVAASEFFNHDSKKYELHRENKSLDGQDWLALQQEWYSQYPMFSIEDPMHEDSWDDWAVFTENLGDKYQVVGDDLLTTNTKLILKGINLKSMNAVLIKLNQIGTVTETLDAIRLTVDRGMNAVISHRSGETNDSFIADLVVGTPAQQSKFGGPTRGERLAKYNRLLEIEEKLNL</sequence>
<proteinExistence type="inferred from homology"/>
<feature type="active site" description="Proton donor" evidence="9 10">
    <location>
        <position position="214"/>
    </location>
</feature>
<evidence type="ECO:0000256" key="7">
    <source>
        <dbReference type="ARBA" id="ARBA00023152"/>
    </source>
</evidence>
<dbReference type="GO" id="GO:0009986">
    <property type="term" value="C:cell surface"/>
    <property type="evidence" value="ECO:0007669"/>
    <property type="project" value="UniProtKB-SubCell"/>
</dbReference>
<dbReference type="AlphaFoldDB" id="A0A847ET96"/>
<dbReference type="SMART" id="SM01192">
    <property type="entry name" value="Enolase_C"/>
    <property type="match status" value="1"/>
</dbReference>
<dbReference type="UniPathway" id="UPA00109">
    <property type="reaction ID" value="UER00187"/>
</dbReference>
<dbReference type="EMBL" id="JAAZAL010000056">
    <property type="protein sequence ID" value="NLE30955.1"/>
    <property type="molecule type" value="Genomic_DNA"/>
</dbReference>
<feature type="binding site" evidence="9 12">
    <location>
        <position position="295"/>
    </location>
    <ligand>
        <name>Mg(2+)</name>
        <dbReference type="ChEBI" id="CHEBI:18420"/>
    </ligand>
</feature>
<comment type="similarity">
    <text evidence="2 9">Belongs to the enolase family.</text>
</comment>
<dbReference type="GO" id="GO:0000015">
    <property type="term" value="C:phosphopyruvate hydratase complex"/>
    <property type="evidence" value="ECO:0007669"/>
    <property type="project" value="InterPro"/>
</dbReference>
<evidence type="ECO:0000256" key="12">
    <source>
        <dbReference type="PIRSR" id="PIRSR001400-3"/>
    </source>
</evidence>
<reference evidence="15 16" key="1">
    <citation type="journal article" date="2020" name="Biotechnol. Biofuels">
        <title>New insights from the biogas microbiome by comprehensive genome-resolved metagenomics of nearly 1600 species originating from multiple anaerobic digesters.</title>
        <authorList>
            <person name="Campanaro S."/>
            <person name="Treu L."/>
            <person name="Rodriguez-R L.M."/>
            <person name="Kovalovszki A."/>
            <person name="Ziels R.M."/>
            <person name="Maus I."/>
            <person name="Zhu X."/>
            <person name="Kougias P.G."/>
            <person name="Basile A."/>
            <person name="Luo G."/>
            <person name="Schluter A."/>
            <person name="Konstantinidis K.T."/>
            <person name="Angelidaki I."/>
        </authorList>
    </citation>
    <scope>NUCLEOTIDE SEQUENCE [LARGE SCALE GENOMIC DNA]</scope>
    <source>
        <strain evidence="15">AS06rmzACSIP_421</strain>
    </source>
</reference>
<feature type="binding site" evidence="9">
    <location>
        <position position="377"/>
    </location>
    <ligand>
        <name>(2R)-2-phosphoglycerate</name>
        <dbReference type="ChEBI" id="CHEBI:58289"/>
    </ligand>
</feature>
<comment type="caution">
    <text evidence="15">The sequence shown here is derived from an EMBL/GenBank/DDBJ whole genome shotgun (WGS) entry which is preliminary data.</text>
</comment>
<accession>A0A847ET96</accession>
<gene>
    <name evidence="9 15" type="primary">eno</name>
    <name evidence="15" type="ORF">GX618_01630</name>
</gene>
<dbReference type="SUPFAM" id="SSF54826">
    <property type="entry name" value="Enolase N-terminal domain-like"/>
    <property type="match status" value="1"/>
</dbReference>
<evidence type="ECO:0000256" key="8">
    <source>
        <dbReference type="ARBA" id="ARBA00023239"/>
    </source>
</evidence>
<feature type="binding site" evidence="11">
    <location>
        <begin position="374"/>
        <end position="377"/>
    </location>
    <ligand>
        <name>substrate</name>
    </ligand>
</feature>
<dbReference type="CDD" id="cd03313">
    <property type="entry name" value="enolase"/>
    <property type="match status" value="1"/>
</dbReference>
<dbReference type="PROSITE" id="PS00164">
    <property type="entry name" value="ENOLASE"/>
    <property type="match status" value="1"/>
</dbReference>
<evidence type="ECO:0000259" key="13">
    <source>
        <dbReference type="SMART" id="SM01192"/>
    </source>
</evidence>
<feature type="binding site" evidence="11">
    <location>
        <position position="398"/>
    </location>
    <ligand>
        <name>substrate</name>
    </ligand>
</feature>
<dbReference type="GO" id="GO:0004634">
    <property type="term" value="F:phosphopyruvate hydratase activity"/>
    <property type="evidence" value="ECO:0007669"/>
    <property type="project" value="UniProtKB-UniRule"/>
</dbReference>
<dbReference type="HAMAP" id="MF_00318">
    <property type="entry name" value="Enolase"/>
    <property type="match status" value="1"/>
</dbReference>